<evidence type="ECO:0000256" key="2">
    <source>
        <dbReference type="ARBA" id="ARBA00023125"/>
    </source>
</evidence>
<dbReference type="PROSITE" id="PS50932">
    <property type="entry name" value="HTH_LACI_2"/>
    <property type="match status" value="1"/>
</dbReference>
<dbReference type="EMBL" id="JAROBZ020000001">
    <property type="protein sequence ID" value="MFB3168315.1"/>
    <property type="molecule type" value="Genomic_DNA"/>
</dbReference>
<dbReference type="Pfam" id="PF13377">
    <property type="entry name" value="Peripla_BP_3"/>
    <property type="match status" value="1"/>
</dbReference>
<gene>
    <name evidence="5" type="ORF">P5G62_014450</name>
</gene>
<protein>
    <submittedName>
        <fullName evidence="5">LacI family DNA-binding transcriptional regulator</fullName>
    </submittedName>
</protein>
<evidence type="ECO:0000259" key="4">
    <source>
        <dbReference type="PROSITE" id="PS50932"/>
    </source>
</evidence>
<accession>A0ABV4YU25</accession>
<evidence type="ECO:0000313" key="6">
    <source>
        <dbReference type="Proteomes" id="UP001241748"/>
    </source>
</evidence>
<keyword evidence="3" id="KW-0804">Transcription</keyword>
<dbReference type="InterPro" id="IPR046335">
    <property type="entry name" value="LacI/GalR-like_sensor"/>
</dbReference>
<dbReference type="RefSeq" id="WP_306073111.1">
    <property type="nucleotide sequence ID" value="NZ_JAROBZ020000001.1"/>
</dbReference>
<dbReference type="Gene3D" id="3.40.50.2300">
    <property type="match status" value="2"/>
</dbReference>
<evidence type="ECO:0000256" key="3">
    <source>
        <dbReference type="ARBA" id="ARBA00023163"/>
    </source>
</evidence>
<dbReference type="Gene3D" id="1.10.260.40">
    <property type="entry name" value="lambda repressor-like DNA-binding domains"/>
    <property type="match status" value="1"/>
</dbReference>
<dbReference type="InterPro" id="IPR010982">
    <property type="entry name" value="Lambda_DNA-bd_dom_sf"/>
</dbReference>
<dbReference type="SUPFAM" id="SSF47413">
    <property type="entry name" value="lambda repressor-like DNA-binding domains"/>
    <property type="match status" value="1"/>
</dbReference>
<dbReference type="InterPro" id="IPR028082">
    <property type="entry name" value="Peripla_BP_I"/>
</dbReference>
<keyword evidence="6" id="KW-1185">Reference proteome</keyword>
<dbReference type="PANTHER" id="PTHR30146">
    <property type="entry name" value="LACI-RELATED TRANSCRIPTIONAL REPRESSOR"/>
    <property type="match status" value="1"/>
</dbReference>
<dbReference type="PANTHER" id="PTHR30146:SF109">
    <property type="entry name" value="HTH-TYPE TRANSCRIPTIONAL REGULATOR GALS"/>
    <property type="match status" value="1"/>
</dbReference>
<dbReference type="PROSITE" id="PS00356">
    <property type="entry name" value="HTH_LACI_1"/>
    <property type="match status" value="1"/>
</dbReference>
<proteinExistence type="predicted"/>
<keyword evidence="2 5" id="KW-0238">DNA-binding</keyword>
<dbReference type="Pfam" id="PF00356">
    <property type="entry name" value="LacI"/>
    <property type="match status" value="1"/>
</dbReference>
<reference evidence="5 6" key="1">
    <citation type="submission" date="2024-05" db="EMBL/GenBank/DDBJ databases">
        <authorList>
            <person name="Venkateswaran K."/>
        </authorList>
    </citation>
    <scope>NUCLEOTIDE SEQUENCE [LARGE SCALE GENOMIC DNA]</scope>
    <source>
        <strain evidence="5 6">179-C4-2-HS</strain>
    </source>
</reference>
<organism evidence="5 6">
    <name type="scientific">Neobacillus driksii</name>
    <dbReference type="NCBI Taxonomy" id="3035913"/>
    <lineage>
        <taxon>Bacteria</taxon>
        <taxon>Bacillati</taxon>
        <taxon>Bacillota</taxon>
        <taxon>Bacilli</taxon>
        <taxon>Bacillales</taxon>
        <taxon>Bacillaceae</taxon>
        <taxon>Neobacillus</taxon>
    </lineage>
</organism>
<comment type="caution">
    <text evidence="5">The sequence shown here is derived from an EMBL/GenBank/DDBJ whole genome shotgun (WGS) entry which is preliminary data.</text>
</comment>
<evidence type="ECO:0000256" key="1">
    <source>
        <dbReference type="ARBA" id="ARBA00023015"/>
    </source>
</evidence>
<keyword evidence="1" id="KW-0805">Transcription regulation</keyword>
<dbReference type="GO" id="GO:0003677">
    <property type="term" value="F:DNA binding"/>
    <property type="evidence" value="ECO:0007669"/>
    <property type="project" value="UniProtKB-KW"/>
</dbReference>
<dbReference type="InterPro" id="IPR000843">
    <property type="entry name" value="HTH_LacI"/>
</dbReference>
<sequence>MVTVVDVAKKAGVSVATVSRVLNSNYMVTKEKRDKVLKAIDELGYVPKSTVRSEKTGDKKVIVVVAAAIIHEVIAGIQDFGEQHGYEIMISYHASQTKSSQPWSFLPKEQLGGLIILNMLFDEQELQELSDKVPVVQCSQYATIPNTYAVTVDDENATNHAVSHLIETGKRNIAFIGLGIDDGEGFVSPNFSKDRYIGYRRALEDNGIPYNPDLVKFGDYTYESGAQSARELMEQEIPLDGVFCVTDNLAVACINTFKEAGYRIPEDIAVCGFDNQEISEMTNPKLTTVDQPFYEIGYESMRMLESIIRGEISTGRRILIEHKLIKRGSTVS</sequence>
<evidence type="ECO:0000313" key="5">
    <source>
        <dbReference type="EMBL" id="MFB3168315.1"/>
    </source>
</evidence>
<dbReference type="SMART" id="SM00354">
    <property type="entry name" value="HTH_LACI"/>
    <property type="match status" value="1"/>
</dbReference>
<name>A0ABV4YU25_9BACI</name>
<dbReference type="SUPFAM" id="SSF53822">
    <property type="entry name" value="Periplasmic binding protein-like I"/>
    <property type="match status" value="1"/>
</dbReference>
<dbReference type="Proteomes" id="UP001241748">
    <property type="component" value="Unassembled WGS sequence"/>
</dbReference>
<dbReference type="CDD" id="cd01392">
    <property type="entry name" value="HTH_LacI"/>
    <property type="match status" value="1"/>
</dbReference>
<dbReference type="PRINTS" id="PR00036">
    <property type="entry name" value="HTHLACI"/>
</dbReference>
<feature type="domain" description="HTH lacI-type" evidence="4">
    <location>
        <begin position="2"/>
        <end position="56"/>
    </location>
</feature>